<comment type="caution">
    <text evidence="1">The sequence shown here is derived from an EMBL/GenBank/DDBJ whole genome shotgun (WGS) entry which is preliminary data.</text>
</comment>
<proteinExistence type="predicted"/>
<dbReference type="AlphaFoldDB" id="A0A0M0LPP6"/>
<name>A0A0M0LPP6_9EUKA</name>
<dbReference type="EMBL" id="JWZX01000412">
    <property type="protein sequence ID" value="KOO53035.1"/>
    <property type="molecule type" value="Genomic_DNA"/>
</dbReference>
<protein>
    <recommendedName>
        <fullName evidence="3">Acyl-CoA dehydrogenase</fullName>
    </recommendedName>
</protein>
<dbReference type="Gene3D" id="1.20.140.10">
    <property type="entry name" value="Butyryl-CoA Dehydrogenase, subunit A, domain 3"/>
    <property type="match status" value="1"/>
</dbReference>
<sequence length="520" mass="57550">MFTTNTKRYLSTEHHLHVESTFHDELGFTERFLDVVRNDLPLATDPAKSSQLLRRLVKSELLRFTDMRAAPEKFFLAHRLLSSVGLNGFGVRFTVQFNLFAGSILGLGGEEQIALLDEFQRDGTLGCFLLTEKKAGVLSGLIVETTCDWCQATESFTLHTPSDSAAKNWISQGFVAERGVVIADLRIDGKSHGPHAFLMTLRGEGGQLLPGIRVEDMGYKTIANDLDNARVWFDKVRLPRKALLNKFADLDAQGRYVQVGEERMRIEVIGQRLLTGRQAIAEAALVSARVLHMRTEAYASKKVCNGLSGERTLESMPQMRAVLDESYAALDSMEAFTSGVEERLNECLRAGTIPSPELVDAIAIAKIKCIDVAIQRCHALRQEVGSYALMHATGFELVDMLLCCKFAEGDSRILQQKLARDRLKQLKKQGLASAAASVLGMSADSREALAALRLASQLHSAGRDLAKLEAAMDASWREIYHLADLIAERHLREGPKSAFPEPAVDRLLPAVTTFDHEWKG</sequence>
<dbReference type="PANTHER" id="PTHR10909">
    <property type="entry name" value="ELECTRON TRANSPORT OXIDOREDUCTASE"/>
    <property type="match status" value="1"/>
</dbReference>
<organism evidence="1 2">
    <name type="scientific">Chrysochromulina tobinii</name>
    <dbReference type="NCBI Taxonomy" id="1460289"/>
    <lineage>
        <taxon>Eukaryota</taxon>
        <taxon>Haptista</taxon>
        <taxon>Haptophyta</taxon>
        <taxon>Prymnesiophyceae</taxon>
        <taxon>Prymnesiales</taxon>
        <taxon>Chrysochromulinaceae</taxon>
        <taxon>Chrysochromulina</taxon>
    </lineage>
</organism>
<dbReference type="PANTHER" id="PTHR10909:SF382">
    <property type="entry name" value="ACYL-COENZYME A OXIDASE"/>
    <property type="match status" value="1"/>
</dbReference>
<keyword evidence="2" id="KW-1185">Reference proteome</keyword>
<dbReference type="SUPFAM" id="SSF47203">
    <property type="entry name" value="Acyl-CoA dehydrogenase C-terminal domain-like"/>
    <property type="match status" value="1"/>
</dbReference>
<dbReference type="GO" id="GO:0005777">
    <property type="term" value="C:peroxisome"/>
    <property type="evidence" value="ECO:0007669"/>
    <property type="project" value="InterPro"/>
</dbReference>
<dbReference type="InterPro" id="IPR036250">
    <property type="entry name" value="AcylCo_DH-like_C"/>
</dbReference>
<dbReference type="InterPro" id="IPR009100">
    <property type="entry name" value="AcylCoA_DH/oxidase_NM_dom_sf"/>
</dbReference>
<dbReference type="InterPro" id="IPR012258">
    <property type="entry name" value="Acyl-CoA_oxidase"/>
</dbReference>
<gene>
    <name evidence="1" type="ORF">Ctob_015289</name>
</gene>
<dbReference type="GO" id="GO:0005504">
    <property type="term" value="F:fatty acid binding"/>
    <property type="evidence" value="ECO:0007669"/>
    <property type="project" value="TreeGrafter"/>
</dbReference>
<dbReference type="GO" id="GO:0033540">
    <property type="term" value="P:fatty acid beta-oxidation using acyl-CoA oxidase"/>
    <property type="evidence" value="ECO:0007669"/>
    <property type="project" value="TreeGrafter"/>
</dbReference>
<accession>A0A0M0LPP6</accession>
<dbReference type="GO" id="GO:0003997">
    <property type="term" value="F:acyl-CoA oxidase activity"/>
    <property type="evidence" value="ECO:0007669"/>
    <property type="project" value="InterPro"/>
</dbReference>
<evidence type="ECO:0000313" key="2">
    <source>
        <dbReference type="Proteomes" id="UP000037460"/>
    </source>
</evidence>
<dbReference type="Proteomes" id="UP000037460">
    <property type="component" value="Unassembled WGS sequence"/>
</dbReference>
<reference evidence="2" key="1">
    <citation type="journal article" date="2015" name="PLoS Genet.">
        <title>Genome Sequence and Transcriptome Analyses of Chrysochromulina tobin: Metabolic Tools for Enhanced Algal Fitness in the Prominent Order Prymnesiales (Haptophyceae).</title>
        <authorList>
            <person name="Hovde B.T."/>
            <person name="Deodato C.R."/>
            <person name="Hunsperger H.M."/>
            <person name="Ryken S.A."/>
            <person name="Yost W."/>
            <person name="Jha R.K."/>
            <person name="Patterson J."/>
            <person name="Monnat R.J. Jr."/>
            <person name="Barlow S.B."/>
            <person name="Starkenburg S.R."/>
            <person name="Cattolico R.A."/>
        </authorList>
    </citation>
    <scope>NUCLEOTIDE SEQUENCE</scope>
    <source>
        <strain evidence="2">CCMP291</strain>
    </source>
</reference>
<evidence type="ECO:0008006" key="3">
    <source>
        <dbReference type="Google" id="ProtNLM"/>
    </source>
</evidence>
<evidence type="ECO:0000313" key="1">
    <source>
        <dbReference type="EMBL" id="KOO53035.1"/>
    </source>
</evidence>
<dbReference type="GO" id="GO:0071949">
    <property type="term" value="F:FAD binding"/>
    <property type="evidence" value="ECO:0007669"/>
    <property type="project" value="InterPro"/>
</dbReference>
<dbReference type="OrthoDB" id="538336at2759"/>
<dbReference type="GO" id="GO:0055088">
    <property type="term" value="P:lipid homeostasis"/>
    <property type="evidence" value="ECO:0007669"/>
    <property type="project" value="TreeGrafter"/>
</dbReference>
<dbReference type="InterPro" id="IPR046373">
    <property type="entry name" value="Acyl-CoA_Oxase/DH_mid-dom_sf"/>
</dbReference>
<dbReference type="Gene3D" id="2.40.110.10">
    <property type="entry name" value="Butyryl-CoA Dehydrogenase, subunit A, domain 2"/>
    <property type="match status" value="1"/>
</dbReference>
<dbReference type="SUPFAM" id="SSF56645">
    <property type="entry name" value="Acyl-CoA dehydrogenase NM domain-like"/>
    <property type="match status" value="1"/>
</dbReference>